<dbReference type="GO" id="GO:0030416">
    <property type="term" value="P:methylamine metabolic process"/>
    <property type="evidence" value="ECO:0007669"/>
    <property type="project" value="InterPro"/>
</dbReference>
<dbReference type="Proteomes" id="UP000787625">
    <property type="component" value="Unassembled WGS sequence"/>
</dbReference>
<dbReference type="InterPro" id="IPR009908">
    <property type="entry name" value="Methylamine_util_MauE"/>
</dbReference>
<feature type="transmembrane region" description="Helical" evidence="5">
    <location>
        <begin position="158"/>
        <end position="176"/>
    </location>
</feature>
<feature type="transmembrane region" description="Helical" evidence="5">
    <location>
        <begin position="398"/>
        <end position="420"/>
    </location>
</feature>
<gene>
    <name evidence="7" type="ORF">IAA93_08660</name>
</gene>
<evidence type="ECO:0000313" key="8">
    <source>
        <dbReference type="Proteomes" id="UP000787625"/>
    </source>
</evidence>
<feature type="transmembrane region" description="Helical" evidence="5">
    <location>
        <begin position="87"/>
        <end position="107"/>
    </location>
</feature>
<keyword evidence="3 5" id="KW-1133">Transmembrane helix</keyword>
<reference evidence="7" key="1">
    <citation type="journal article" date="2021" name="PeerJ">
        <title>Extensive microbial diversity within the chicken gut microbiome revealed by metagenomics and culture.</title>
        <authorList>
            <person name="Gilroy R."/>
            <person name="Ravi A."/>
            <person name="Getino M."/>
            <person name="Pursley I."/>
            <person name="Horton D.L."/>
            <person name="Alikhan N.F."/>
            <person name="Baker D."/>
            <person name="Gharbi K."/>
            <person name="Hall N."/>
            <person name="Watson M."/>
            <person name="Adriaenssens E.M."/>
            <person name="Foster-Nyarko E."/>
            <person name="Jarju S."/>
            <person name="Secka A."/>
            <person name="Antonio M."/>
            <person name="Oren A."/>
            <person name="Chaudhuri R.R."/>
            <person name="La Ragione R."/>
            <person name="Hildebrand F."/>
            <person name="Pallen M.J."/>
        </authorList>
    </citation>
    <scope>NUCLEOTIDE SEQUENCE</scope>
    <source>
        <strain evidence="7">MalCec1-1739</strain>
    </source>
</reference>
<reference evidence="7" key="2">
    <citation type="submission" date="2021-04" db="EMBL/GenBank/DDBJ databases">
        <authorList>
            <person name="Gilroy R."/>
        </authorList>
    </citation>
    <scope>NUCLEOTIDE SEQUENCE</scope>
    <source>
        <strain evidence="7">MalCec1-1739</strain>
    </source>
</reference>
<evidence type="ECO:0000256" key="3">
    <source>
        <dbReference type="ARBA" id="ARBA00022989"/>
    </source>
</evidence>
<organism evidence="7 8">
    <name type="scientific">Candidatus Avibacteroides avistercoris</name>
    <dbReference type="NCBI Taxonomy" id="2840690"/>
    <lineage>
        <taxon>Bacteria</taxon>
        <taxon>Pseudomonadati</taxon>
        <taxon>Bacteroidota</taxon>
        <taxon>Bacteroidia</taxon>
        <taxon>Bacteroidales</taxon>
        <taxon>Bacteroidaceae</taxon>
        <taxon>Bacteroidaceae incertae sedis</taxon>
        <taxon>Candidatus Avibacteroides</taxon>
    </lineage>
</organism>
<evidence type="ECO:0000256" key="1">
    <source>
        <dbReference type="ARBA" id="ARBA00004141"/>
    </source>
</evidence>
<evidence type="ECO:0000256" key="5">
    <source>
        <dbReference type="SAM" id="Phobius"/>
    </source>
</evidence>
<dbReference type="EMBL" id="DWUP01000199">
    <property type="protein sequence ID" value="HJD53777.1"/>
    <property type="molecule type" value="Genomic_DNA"/>
</dbReference>
<keyword evidence="2 5" id="KW-0812">Transmembrane</keyword>
<name>A0A9D2UJV3_9BACT</name>
<feature type="transmembrane region" description="Helical" evidence="5">
    <location>
        <begin position="46"/>
        <end position="75"/>
    </location>
</feature>
<accession>A0A9D2UJV3</accession>
<evidence type="ECO:0000256" key="4">
    <source>
        <dbReference type="ARBA" id="ARBA00023136"/>
    </source>
</evidence>
<proteinExistence type="predicted"/>
<feature type="transmembrane region" description="Helical" evidence="5">
    <location>
        <begin position="12"/>
        <end position="34"/>
    </location>
</feature>
<sequence>MEPKVKARLGRVAVNVCRLLLAVTFIFSGFVKAVDPMGSFFKISDYLAAFGMGGILPDFALTIVAIALSSLEFILGVNILLAIRRRITTIITFIFMVVMTTLTLYLAVENPVPDCGCFGDALLLTNWQTFAKNVVLLAAATIAMLHYDKMFRVMTWRVQWIVTTYSLCFIIAMSVYCLNNLPILDFRPYRVGVNIPEAMSVPDGAELPQYETTFILEKDGERREFTLDEYPDSTWHFVDSRTELVKEGYVPPITDFSVTDYETGEDLTGRILSDTGYTFLLLIYDISKADDTNIDRVNDVYDYCKDNGYPFYCLTASSGEYIEYWRDYMGADYDFCMTDATTLKTIIRSNPGLMLIKDGTIIAKWHHKHLPTEYDLGNPDLSLLPIGQLEMRDDAMTMLWVVMLYLIPLTLIIGIESIWLRANGIRQLD</sequence>
<feature type="transmembrane region" description="Helical" evidence="5">
    <location>
        <begin position="127"/>
        <end position="146"/>
    </location>
</feature>
<evidence type="ECO:0000313" key="7">
    <source>
        <dbReference type="EMBL" id="HJD53777.1"/>
    </source>
</evidence>
<comment type="caution">
    <text evidence="7">The sequence shown here is derived from an EMBL/GenBank/DDBJ whole genome shotgun (WGS) entry which is preliminary data.</text>
</comment>
<protein>
    <submittedName>
        <fullName evidence="7">DoxX family protein</fullName>
    </submittedName>
</protein>
<keyword evidence="4 5" id="KW-0472">Membrane</keyword>
<dbReference type="Pfam" id="PF07291">
    <property type="entry name" value="MauE"/>
    <property type="match status" value="1"/>
</dbReference>
<feature type="domain" description="Methylamine utilisation protein MauE" evidence="6">
    <location>
        <begin position="13"/>
        <end position="145"/>
    </location>
</feature>
<dbReference type="GO" id="GO:0016020">
    <property type="term" value="C:membrane"/>
    <property type="evidence" value="ECO:0007669"/>
    <property type="project" value="UniProtKB-SubCell"/>
</dbReference>
<dbReference type="NCBIfam" id="NF045576">
    <property type="entry name" value="BT_3928_fam"/>
    <property type="match status" value="1"/>
</dbReference>
<comment type="subcellular location">
    <subcellularLocation>
        <location evidence="1">Membrane</location>
        <topology evidence="1">Multi-pass membrane protein</topology>
    </subcellularLocation>
</comment>
<evidence type="ECO:0000256" key="2">
    <source>
        <dbReference type="ARBA" id="ARBA00022692"/>
    </source>
</evidence>
<evidence type="ECO:0000259" key="6">
    <source>
        <dbReference type="Pfam" id="PF07291"/>
    </source>
</evidence>
<dbReference type="AlphaFoldDB" id="A0A9D2UJV3"/>